<dbReference type="AlphaFoldDB" id="A0A8J9V7L8"/>
<keyword evidence="3" id="KW-1185">Reference proteome</keyword>
<organism evidence="2 3">
    <name type="scientific">Brenthis ino</name>
    <name type="common">lesser marbled fritillary</name>
    <dbReference type="NCBI Taxonomy" id="405034"/>
    <lineage>
        <taxon>Eukaryota</taxon>
        <taxon>Metazoa</taxon>
        <taxon>Ecdysozoa</taxon>
        <taxon>Arthropoda</taxon>
        <taxon>Hexapoda</taxon>
        <taxon>Insecta</taxon>
        <taxon>Pterygota</taxon>
        <taxon>Neoptera</taxon>
        <taxon>Endopterygota</taxon>
        <taxon>Lepidoptera</taxon>
        <taxon>Glossata</taxon>
        <taxon>Ditrysia</taxon>
        <taxon>Papilionoidea</taxon>
        <taxon>Nymphalidae</taxon>
        <taxon>Heliconiinae</taxon>
        <taxon>Argynnini</taxon>
        <taxon>Brenthis</taxon>
    </lineage>
</organism>
<accession>A0A8J9V7L8</accession>
<dbReference type="Proteomes" id="UP000838878">
    <property type="component" value="Chromosome 12"/>
</dbReference>
<feature type="region of interest" description="Disordered" evidence="1">
    <location>
        <begin position="85"/>
        <end position="113"/>
    </location>
</feature>
<reference evidence="2" key="1">
    <citation type="submission" date="2021-12" db="EMBL/GenBank/DDBJ databases">
        <authorList>
            <person name="Martin H S."/>
        </authorList>
    </citation>
    <scope>NUCLEOTIDE SEQUENCE</scope>
</reference>
<protein>
    <submittedName>
        <fullName evidence="2">Uncharacterized protein</fullName>
    </submittedName>
</protein>
<proteinExistence type="predicted"/>
<feature type="non-terminal residue" evidence="2">
    <location>
        <position position="166"/>
    </location>
</feature>
<feature type="compositionally biased region" description="Polar residues" evidence="1">
    <location>
        <begin position="103"/>
        <end position="113"/>
    </location>
</feature>
<dbReference type="EMBL" id="OV170232">
    <property type="protein sequence ID" value="CAH0717508.1"/>
    <property type="molecule type" value="Genomic_DNA"/>
</dbReference>
<evidence type="ECO:0000313" key="3">
    <source>
        <dbReference type="Proteomes" id="UP000838878"/>
    </source>
</evidence>
<sequence length="166" mass="18770">MVAHPRAQASWRSIYATHILRRLVFQSTRHAKGESLSPWTRQCICHQHIGPPSKWRVREETTYDLDPRAPKQAQSNLRVAAQDILHHNGGRSQRRRGEFEGGESNQMRPSTVATGAFPTPLITSEYLLIVWPVCPTNQDEAMQPCEPVSNIARTTTEAPVRPQILT</sequence>
<name>A0A8J9V7L8_9NEOP</name>
<gene>
    <name evidence="2" type="ORF">BINO364_LOCUS4105</name>
</gene>
<evidence type="ECO:0000256" key="1">
    <source>
        <dbReference type="SAM" id="MobiDB-lite"/>
    </source>
</evidence>
<evidence type="ECO:0000313" key="2">
    <source>
        <dbReference type="EMBL" id="CAH0717508.1"/>
    </source>
</evidence>